<gene>
    <name evidence="1" type="ORF">MHBO_004972</name>
</gene>
<name>A0ABV2AUR2_9EUKA</name>
<dbReference type="Proteomes" id="UP001439008">
    <property type="component" value="Unassembled WGS sequence"/>
</dbReference>
<dbReference type="EMBL" id="JBDODL010006036">
    <property type="protein sequence ID" value="MES1923406.1"/>
    <property type="molecule type" value="Genomic_DNA"/>
</dbReference>
<comment type="caution">
    <text evidence="1">The sequence shown here is derived from an EMBL/GenBank/DDBJ whole genome shotgun (WGS) entry which is preliminary data.</text>
</comment>
<keyword evidence="2" id="KW-1185">Reference proteome</keyword>
<accession>A0ABV2AUR2</accession>
<sequence length="80" mass="9085">MFSVDDVSAEGFMIDTFWADSVSAGKKTNSDFSFLKASLEENGIDELEEIELKLKVYDEDHCMSGFSYEETITVNLKEQE</sequence>
<protein>
    <submittedName>
        <fullName evidence="1">Uncharacterized protein</fullName>
    </submittedName>
</protein>
<evidence type="ECO:0000313" key="1">
    <source>
        <dbReference type="EMBL" id="MES1923406.1"/>
    </source>
</evidence>
<organism evidence="1 2">
    <name type="scientific">Bonamia ostreae</name>
    <dbReference type="NCBI Taxonomy" id="126728"/>
    <lineage>
        <taxon>Eukaryota</taxon>
        <taxon>Sar</taxon>
        <taxon>Rhizaria</taxon>
        <taxon>Endomyxa</taxon>
        <taxon>Ascetosporea</taxon>
        <taxon>Haplosporida</taxon>
        <taxon>Bonamia</taxon>
    </lineage>
</organism>
<evidence type="ECO:0000313" key="2">
    <source>
        <dbReference type="Proteomes" id="UP001439008"/>
    </source>
</evidence>
<reference evidence="1 2" key="1">
    <citation type="journal article" date="2024" name="BMC Biol.">
        <title>Comparative genomics of Ascetosporea gives new insight into the evolutionary basis for animal parasitism in Rhizaria.</title>
        <authorList>
            <person name="Hiltunen Thoren M."/>
            <person name="Onut-Brannstrom I."/>
            <person name="Alfjorden A."/>
            <person name="Peckova H."/>
            <person name="Swords F."/>
            <person name="Hooper C."/>
            <person name="Holzer A.S."/>
            <person name="Bass D."/>
            <person name="Burki F."/>
        </authorList>
    </citation>
    <scope>NUCLEOTIDE SEQUENCE [LARGE SCALE GENOMIC DNA]</scope>
    <source>
        <strain evidence="1">20-A016</strain>
    </source>
</reference>
<proteinExistence type="predicted"/>